<protein>
    <submittedName>
        <fullName evidence="1">Uncharacterized protein</fullName>
    </submittedName>
</protein>
<evidence type="ECO:0000313" key="1">
    <source>
        <dbReference type="EMBL" id="MQW08096.1"/>
    </source>
</evidence>
<proteinExistence type="predicted"/>
<accession>A0A6A7ZYZ2</accession>
<dbReference type="RefSeq" id="WP_153318934.1">
    <property type="nucleotide sequence ID" value="NZ_WISP01000201.1"/>
</dbReference>
<name>A0A6A7ZYZ2_RHIML</name>
<dbReference type="AlphaFoldDB" id="A0A6A7ZYZ2"/>
<comment type="caution">
    <text evidence="1">The sequence shown here is derived from an EMBL/GenBank/DDBJ whole genome shotgun (WGS) entry which is preliminary data.</text>
</comment>
<gene>
    <name evidence="1" type="ORF">GHK45_31475</name>
</gene>
<reference evidence="1" key="1">
    <citation type="journal article" date="2013" name="Genome Biol.">
        <title>Comparative genomics of the core and accessory genomes of 48 Sinorhizobium strains comprising five genospecies.</title>
        <authorList>
            <person name="Sugawara M."/>
            <person name="Epstein B."/>
            <person name="Badgley B.D."/>
            <person name="Unno T."/>
            <person name="Xu L."/>
            <person name="Reese J."/>
            <person name="Gyaneshwar P."/>
            <person name="Denny R."/>
            <person name="Mudge J."/>
            <person name="Bharti A.K."/>
            <person name="Farmer A.D."/>
            <person name="May G.D."/>
            <person name="Woodward J.E."/>
            <person name="Medigue C."/>
            <person name="Vallenet D."/>
            <person name="Lajus A."/>
            <person name="Rouy Z."/>
            <person name="Martinez-Vaz B."/>
            <person name="Tiffin P."/>
            <person name="Young N.D."/>
            <person name="Sadowsky M.J."/>
        </authorList>
    </citation>
    <scope>NUCLEOTIDE SEQUENCE</scope>
    <source>
        <strain evidence="1">M30</strain>
    </source>
</reference>
<dbReference type="EMBL" id="WISP01000201">
    <property type="protein sequence ID" value="MQW08096.1"/>
    <property type="molecule type" value="Genomic_DNA"/>
</dbReference>
<organism evidence="1">
    <name type="scientific">Rhizobium meliloti</name>
    <name type="common">Ensifer meliloti</name>
    <name type="synonym">Sinorhizobium meliloti</name>
    <dbReference type="NCBI Taxonomy" id="382"/>
    <lineage>
        <taxon>Bacteria</taxon>
        <taxon>Pseudomonadati</taxon>
        <taxon>Pseudomonadota</taxon>
        <taxon>Alphaproteobacteria</taxon>
        <taxon>Hyphomicrobiales</taxon>
        <taxon>Rhizobiaceae</taxon>
        <taxon>Sinorhizobium/Ensifer group</taxon>
        <taxon>Sinorhizobium</taxon>
    </lineage>
</organism>
<sequence>MTKQTSGYVARVGMAGISFPLRKGDRMKRICLVAATFIVVGCTTMEQQAASEDARFRSFNGMTMAQFMATTLVTPSDYFETGSDRRVYVADKRAPDPRFGCTMHIETIKNGSSPNANGWTITSIRRQGGCAGV</sequence>